<reference evidence="1" key="1">
    <citation type="submission" date="2016-07" db="EMBL/GenBank/DDBJ databases">
        <authorList>
            <person name="Bretaudeau A."/>
        </authorList>
    </citation>
    <scope>NUCLEOTIDE SEQUENCE</scope>
    <source>
        <strain evidence="1">Rice</strain>
        <tissue evidence="1">Whole body</tissue>
    </source>
</reference>
<gene>
    <name evidence="1" type="ORF">SFRICE_030803</name>
</gene>
<dbReference type="EMBL" id="ODYU01002662">
    <property type="protein sequence ID" value="SOQ40456.1"/>
    <property type="molecule type" value="Genomic_DNA"/>
</dbReference>
<evidence type="ECO:0000313" key="1">
    <source>
        <dbReference type="EMBL" id="SOQ40456.1"/>
    </source>
</evidence>
<organism evidence="1">
    <name type="scientific">Spodoptera frugiperda</name>
    <name type="common">Fall armyworm</name>
    <dbReference type="NCBI Taxonomy" id="7108"/>
    <lineage>
        <taxon>Eukaryota</taxon>
        <taxon>Metazoa</taxon>
        <taxon>Ecdysozoa</taxon>
        <taxon>Arthropoda</taxon>
        <taxon>Hexapoda</taxon>
        <taxon>Insecta</taxon>
        <taxon>Pterygota</taxon>
        <taxon>Neoptera</taxon>
        <taxon>Endopterygota</taxon>
        <taxon>Lepidoptera</taxon>
        <taxon>Glossata</taxon>
        <taxon>Ditrysia</taxon>
        <taxon>Noctuoidea</taxon>
        <taxon>Noctuidae</taxon>
        <taxon>Amphipyrinae</taxon>
        <taxon>Spodoptera</taxon>
    </lineage>
</organism>
<sequence length="144" mass="15378">MRDIEHSLNIDVEWEQNIFEVGHITTCDKTSMQYTGCALLGFFCGGECPSPLTSLALSEARGSVRECSYSCFSSRSPGNPIGSPQLRIGISPTGPHWGWSDGSLRRCTHGSSRAASYPCSPSADPALSGLIVTRTSGGWAQLAH</sequence>
<name>A0A2H1VI33_SPOFR</name>
<accession>A0A2H1VI33</accession>
<dbReference type="AlphaFoldDB" id="A0A2H1VI33"/>
<protein>
    <submittedName>
        <fullName evidence="1">SFRICE_030803</fullName>
    </submittedName>
</protein>
<proteinExistence type="predicted"/>